<accession>A0A1F8FA34</accession>
<comment type="caution">
    <text evidence="1">The sequence shown here is derived from an EMBL/GenBank/DDBJ whole genome shotgun (WGS) entry which is preliminary data.</text>
</comment>
<proteinExistence type="predicted"/>
<name>A0A1F8FA34_9BACT</name>
<dbReference type="Proteomes" id="UP000177167">
    <property type="component" value="Unassembled WGS sequence"/>
</dbReference>
<organism evidence="1 2">
    <name type="scientific">Candidatus Yanofskybacteria bacterium RIFCSPHIGHO2_02_FULL_41_11</name>
    <dbReference type="NCBI Taxonomy" id="1802675"/>
    <lineage>
        <taxon>Bacteria</taxon>
        <taxon>Candidatus Yanofskyibacteriota</taxon>
    </lineage>
</organism>
<reference evidence="1 2" key="1">
    <citation type="journal article" date="2016" name="Nat. Commun.">
        <title>Thousands of microbial genomes shed light on interconnected biogeochemical processes in an aquifer system.</title>
        <authorList>
            <person name="Anantharaman K."/>
            <person name="Brown C.T."/>
            <person name="Hug L.A."/>
            <person name="Sharon I."/>
            <person name="Castelle C.J."/>
            <person name="Probst A.J."/>
            <person name="Thomas B.C."/>
            <person name="Singh A."/>
            <person name="Wilkins M.J."/>
            <person name="Karaoz U."/>
            <person name="Brodie E.L."/>
            <person name="Williams K.H."/>
            <person name="Hubbard S.S."/>
            <person name="Banfield J.F."/>
        </authorList>
    </citation>
    <scope>NUCLEOTIDE SEQUENCE [LARGE SCALE GENOMIC DNA]</scope>
</reference>
<dbReference type="AlphaFoldDB" id="A0A1F8FA34"/>
<dbReference type="EMBL" id="MGJP01000018">
    <property type="protein sequence ID" value="OGN10041.1"/>
    <property type="molecule type" value="Genomic_DNA"/>
</dbReference>
<evidence type="ECO:0000313" key="1">
    <source>
        <dbReference type="EMBL" id="OGN10041.1"/>
    </source>
</evidence>
<sequence>MGNHEIFDEQVEKMFKISRETVERDQFVKTMLETLPPDMVPGFIGDEIEAIDQAIDTVDKALARFRQLKEDVSVENFTTWKNKLLEQRRFLLDTQSGLSK</sequence>
<gene>
    <name evidence="1" type="ORF">A3J46_04240</name>
</gene>
<evidence type="ECO:0000313" key="2">
    <source>
        <dbReference type="Proteomes" id="UP000177167"/>
    </source>
</evidence>
<protein>
    <submittedName>
        <fullName evidence="1">Uncharacterized protein</fullName>
    </submittedName>
</protein>